<dbReference type="FunFam" id="3.40.50.720:FF:000084">
    <property type="entry name" value="Short-chain dehydrogenase reductase"/>
    <property type="match status" value="1"/>
</dbReference>
<dbReference type="Proteomes" id="UP000182888">
    <property type="component" value="Unassembled WGS sequence"/>
</dbReference>
<dbReference type="Pfam" id="PF13561">
    <property type="entry name" value="adh_short_C2"/>
    <property type="match status" value="1"/>
</dbReference>
<dbReference type="GO" id="GO:0016616">
    <property type="term" value="F:oxidoreductase activity, acting on the CH-OH group of donors, NAD or NADP as acceptor"/>
    <property type="evidence" value="ECO:0007669"/>
    <property type="project" value="TreeGrafter"/>
</dbReference>
<dbReference type="EMBL" id="CCND01000023">
    <property type="protein sequence ID" value="CDX60349.1"/>
    <property type="molecule type" value="Genomic_DNA"/>
</dbReference>
<dbReference type="PRINTS" id="PR00080">
    <property type="entry name" value="SDRFAMILY"/>
</dbReference>
<gene>
    <name evidence="3" type="ORF">MPL1032_30204</name>
</gene>
<dbReference type="SUPFAM" id="SSF51735">
    <property type="entry name" value="NAD(P)-binding Rossmann-fold domains"/>
    <property type="match status" value="1"/>
</dbReference>
<dbReference type="PANTHER" id="PTHR42760:SF133">
    <property type="entry name" value="3-OXOACYL-[ACYL-CARRIER-PROTEIN] REDUCTASE"/>
    <property type="match status" value="1"/>
</dbReference>
<sequence>MAFNLGSGLEGKKVVVTGGTGGIGREVCLGFAAAGSQVAVVDLDQARADAVAAELEGGPHIAVGHDLRPVGKQHVAIDRILAAFGRIDALVQTAAVLVRRHSVFDVTEADWDFQHDVNLKASFFLAQAVAKIMRDQGQGGRIINFTSQGWMSGGFGGSVAYAATKGGIVSMTRGLARSLAKDRITVNAVSPGAADTAMMRSGMDDAALAATVAQIPLGYMAAPSELAGSVLFLASDHASYVTGATINVSGGWLMY</sequence>
<dbReference type="Gene3D" id="3.40.50.720">
    <property type="entry name" value="NAD(P)-binding Rossmann-like Domain"/>
    <property type="match status" value="1"/>
</dbReference>
<dbReference type="AlphaFoldDB" id="A0A0K2W3N5"/>
<name>A0A0K2W3N5_MESPL</name>
<evidence type="ECO:0000313" key="4">
    <source>
        <dbReference type="Proteomes" id="UP000182888"/>
    </source>
</evidence>
<dbReference type="PANTHER" id="PTHR42760">
    <property type="entry name" value="SHORT-CHAIN DEHYDROGENASES/REDUCTASES FAMILY MEMBER"/>
    <property type="match status" value="1"/>
</dbReference>
<dbReference type="InterPro" id="IPR002347">
    <property type="entry name" value="SDR_fam"/>
</dbReference>
<reference evidence="4" key="1">
    <citation type="submission" date="2014-08" db="EMBL/GenBank/DDBJ databases">
        <authorList>
            <person name="Edwards T."/>
        </authorList>
    </citation>
    <scope>NUCLEOTIDE SEQUENCE [LARGE SCALE GENOMIC DNA]</scope>
</reference>
<accession>A0A0K2W3N5</accession>
<dbReference type="InterPro" id="IPR036291">
    <property type="entry name" value="NAD(P)-bd_dom_sf"/>
</dbReference>
<organism evidence="3 4">
    <name type="scientific">Mesorhizobium plurifarium</name>
    <dbReference type="NCBI Taxonomy" id="69974"/>
    <lineage>
        <taxon>Bacteria</taxon>
        <taxon>Pseudomonadati</taxon>
        <taxon>Pseudomonadota</taxon>
        <taxon>Alphaproteobacteria</taxon>
        <taxon>Hyphomicrobiales</taxon>
        <taxon>Phyllobacteriaceae</taxon>
        <taxon>Mesorhizobium</taxon>
    </lineage>
</organism>
<keyword evidence="2" id="KW-0560">Oxidoreductase</keyword>
<comment type="similarity">
    <text evidence="1">Belongs to the short-chain dehydrogenases/reductases (SDR) family.</text>
</comment>
<evidence type="ECO:0000256" key="2">
    <source>
        <dbReference type="ARBA" id="ARBA00023002"/>
    </source>
</evidence>
<proteinExistence type="inferred from homology"/>
<dbReference type="PRINTS" id="PR00081">
    <property type="entry name" value="GDHRDH"/>
</dbReference>
<evidence type="ECO:0000313" key="3">
    <source>
        <dbReference type="EMBL" id="CDX60349.1"/>
    </source>
</evidence>
<protein>
    <submittedName>
        <fullName evidence="3">Short-chain dehydrogenase/reductase SDR</fullName>
    </submittedName>
</protein>
<evidence type="ECO:0000256" key="1">
    <source>
        <dbReference type="ARBA" id="ARBA00006484"/>
    </source>
</evidence>